<reference evidence="1" key="1">
    <citation type="submission" date="2021-06" db="EMBL/GenBank/DDBJ databases">
        <authorList>
            <person name="Kallberg Y."/>
            <person name="Tangrot J."/>
            <person name="Rosling A."/>
        </authorList>
    </citation>
    <scope>NUCLEOTIDE SEQUENCE</scope>
    <source>
        <strain evidence="1">IL203A</strain>
    </source>
</reference>
<name>A0ACA9NQR2_9GLOM</name>
<dbReference type="Proteomes" id="UP000789702">
    <property type="component" value="Unassembled WGS sequence"/>
</dbReference>
<protein>
    <submittedName>
        <fullName evidence="1">5086_t:CDS:1</fullName>
    </submittedName>
</protein>
<keyword evidence="2" id="KW-1185">Reference proteome</keyword>
<accession>A0ACA9NQR2</accession>
<comment type="caution">
    <text evidence="1">The sequence shown here is derived from an EMBL/GenBank/DDBJ whole genome shotgun (WGS) entry which is preliminary data.</text>
</comment>
<proteinExistence type="predicted"/>
<evidence type="ECO:0000313" key="1">
    <source>
        <dbReference type="EMBL" id="CAG8666459.1"/>
    </source>
</evidence>
<dbReference type="EMBL" id="CAJVPU010018534">
    <property type="protein sequence ID" value="CAG8666459.1"/>
    <property type="molecule type" value="Genomic_DNA"/>
</dbReference>
<feature type="non-terminal residue" evidence="1">
    <location>
        <position position="1"/>
    </location>
</feature>
<sequence length="388" mass="44273">QDKKLNEYILIFDNFGINGEAFDIKDPDSDDYDTFDDSISSITVAESLTSEDAIINKSIEIQLFTWNELAFEQAQILANKKENNDDYEIEWEDLEYESSETASYITESTENEGLDYFIDSCEKKQTINSLSQLLGTWEIDSKAFESVKNDNKLYTLGVCGSNYAFDQNELHDANLKNIQSIKKSSCLQHSTSIIGRTVQAPCMGLKTCSAFKNYSNIDSNNNKYQPRYIYNQCFNLQGGHFFQRSGINKKPEPSLRLGHINIVKIIESDHDLTPKIAKKNGEMLGTAVWKSRHEIQQNKEALEKPSSLAEYQAAFPQCILNFFNGLITNLQKRKHDIANKKRRQRELEIKAFDEARVNKIAIFFVSVILSIAFPATDIWLTHVMSSLA</sequence>
<evidence type="ECO:0000313" key="2">
    <source>
        <dbReference type="Proteomes" id="UP000789702"/>
    </source>
</evidence>
<organism evidence="1 2">
    <name type="scientific">Dentiscutata heterogama</name>
    <dbReference type="NCBI Taxonomy" id="1316150"/>
    <lineage>
        <taxon>Eukaryota</taxon>
        <taxon>Fungi</taxon>
        <taxon>Fungi incertae sedis</taxon>
        <taxon>Mucoromycota</taxon>
        <taxon>Glomeromycotina</taxon>
        <taxon>Glomeromycetes</taxon>
        <taxon>Diversisporales</taxon>
        <taxon>Gigasporaceae</taxon>
        <taxon>Dentiscutata</taxon>
    </lineage>
</organism>
<gene>
    <name evidence="1" type="ORF">DHETER_LOCUS9987</name>
</gene>
<feature type="non-terminal residue" evidence="1">
    <location>
        <position position="388"/>
    </location>
</feature>